<feature type="transmembrane region" description="Helical" evidence="10">
    <location>
        <begin position="141"/>
        <end position="163"/>
    </location>
</feature>
<proteinExistence type="inferred from homology"/>
<protein>
    <submittedName>
        <fullName evidence="12">Putative general substrate transporter</fullName>
    </submittedName>
</protein>
<keyword evidence="5" id="KW-0762">Sugar transport</keyword>
<dbReference type="EMBL" id="UGMX01000002">
    <property type="protein sequence ID" value="STW05377.1"/>
    <property type="molecule type" value="Genomic_DNA"/>
</dbReference>
<accession>A0A7H4NYW2</accession>
<keyword evidence="4" id="KW-1003">Cell membrane</keyword>
<dbReference type="PANTHER" id="PTHR48020">
    <property type="entry name" value="PROTON MYO-INOSITOL COTRANSPORTER"/>
    <property type="match status" value="1"/>
</dbReference>
<organism evidence="12 13">
    <name type="scientific">Klebsiella grimontii</name>
    <dbReference type="NCBI Taxonomy" id="2058152"/>
    <lineage>
        <taxon>Bacteria</taxon>
        <taxon>Pseudomonadati</taxon>
        <taxon>Pseudomonadota</taxon>
        <taxon>Gammaproteobacteria</taxon>
        <taxon>Enterobacterales</taxon>
        <taxon>Enterobacteriaceae</taxon>
        <taxon>Klebsiella/Raoultella group</taxon>
        <taxon>Klebsiella</taxon>
    </lineage>
</organism>
<evidence type="ECO:0000256" key="4">
    <source>
        <dbReference type="ARBA" id="ARBA00022475"/>
    </source>
</evidence>
<evidence type="ECO:0000256" key="8">
    <source>
        <dbReference type="ARBA" id="ARBA00022989"/>
    </source>
</evidence>
<keyword evidence="8 10" id="KW-1133">Transmembrane helix</keyword>
<evidence type="ECO:0000256" key="7">
    <source>
        <dbReference type="ARBA" id="ARBA00022847"/>
    </source>
</evidence>
<sequence>MNNAQTHLKMGYVWTICLVAACGGLLFGYDWVVIGGAKPFYEAWFSITDPAQSGWAMSSALVGCVFGALISGWCADKLGRKLPLILSAVLFSASAWGTAVASSFDMFVVYRIVGGVGIGLASALSPLYIAEVSPAEKRGRFVAVNQLTIVIGVLAAQLINLMIAEPVETGATQQMIVETWNGQMGWRWMFGAELVPALAFLVLMFFCSRIAALAYESR</sequence>
<evidence type="ECO:0000313" key="12">
    <source>
        <dbReference type="EMBL" id="STW05377.1"/>
    </source>
</evidence>
<evidence type="ECO:0000256" key="5">
    <source>
        <dbReference type="ARBA" id="ARBA00022597"/>
    </source>
</evidence>
<dbReference type="PROSITE" id="PS50850">
    <property type="entry name" value="MFS"/>
    <property type="match status" value="1"/>
</dbReference>
<reference evidence="12 13" key="1">
    <citation type="submission" date="2018-06" db="EMBL/GenBank/DDBJ databases">
        <authorList>
            <consortium name="Pathogen Informatics"/>
            <person name="Doyle S."/>
        </authorList>
    </citation>
    <scope>NUCLEOTIDE SEQUENCE [LARGE SCALE GENOMIC DNA]</scope>
    <source>
        <strain evidence="12 13">NCTC9149</strain>
    </source>
</reference>
<dbReference type="InterPro" id="IPR005829">
    <property type="entry name" value="Sugar_transporter_CS"/>
</dbReference>
<evidence type="ECO:0000259" key="11">
    <source>
        <dbReference type="PROSITE" id="PS50850"/>
    </source>
</evidence>
<feature type="domain" description="Major facilitator superfamily (MFS) profile" evidence="11">
    <location>
        <begin position="16"/>
        <end position="218"/>
    </location>
</feature>
<feature type="transmembrane region" description="Helical" evidence="10">
    <location>
        <begin position="54"/>
        <end position="75"/>
    </location>
</feature>
<keyword evidence="9 10" id="KW-0472">Membrane</keyword>
<keyword evidence="6 10" id="KW-0812">Transmembrane</keyword>
<dbReference type="InterPro" id="IPR005828">
    <property type="entry name" value="MFS_sugar_transport-like"/>
</dbReference>
<dbReference type="PROSITE" id="PS00217">
    <property type="entry name" value="SUGAR_TRANSPORT_2"/>
    <property type="match status" value="1"/>
</dbReference>
<gene>
    <name evidence="12" type="primary">xylE_1</name>
    <name evidence="12" type="ORF">NCTC9149_01762</name>
</gene>
<dbReference type="InterPro" id="IPR003663">
    <property type="entry name" value="Sugar/inositol_transpt"/>
</dbReference>
<dbReference type="AlphaFoldDB" id="A0A7H4NYW2"/>
<evidence type="ECO:0000256" key="1">
    <source>
        <dbReference type="ARBA" id="ARBA00004651"/>
    </source>
</evidence>
<feature type="transmembrane region" description="Helical" evidence="10">
    <location>
        <begin position="108"/>
        <end position="129"/>
    </location>
</feature>
<feature type="transmembrane region" description="Helical" evidence="10">
    <location>
        <begin position="12"/>
        <end position="34"/>
    </location>
</feature>
<dbReference type="InterPro" id="IPR050814">
    <property type="entry name" value="Myo-inositol_Transporter"/>
</dbReference>
<comment type="similarity">
    <text evidence="2">Belongs to the major facilitator superfamily. Sugar transporter (TC 2.A.1.1) family.</text>
</comment>
<dbReference type="GO" id="GO:0005886">
    <property type="term" value="C:plasma membrane"/>
    <property type="evidence" value="ECO:0007669"/>
    <property type="project" value="UniProtKB-SubCell"/>
</dbReference>
<dbReference type="Pfam" id="PF00083">
    <property type="entry name" value="Sugar_tr"/>
    <property type="match status" value="1"/>
</dbReference>
<dbReference type="Proteomes" id="UP000254571">
    <property type="component" value="Unassembled WGS sequence"/>
</dbReference>
<evidence type="ECO:0000256" key="2">
    <source>
        <dbReference type="ARBA" id="ARBA00010992"/>
    </source>
</evidence>
<feature type="transmembrane region" description="Helical" evidence="10">
    <location>
        <begin position="82"/>
        <end position="102"/>
    </location>
</feature>
<keyword evidence="3" id="KW-0813">Transport</keyword>
<evidence type="ECO:0000256" key="9">
    <source>
        <dbReference type="ARBA" id="ARBA00023136"/>
    </source>
</evidence>
<dbReference type="InterPro" id="IPR020846">
    <property type="entry name" value="MFS_dom"/>
</dbReference>
<comment type="caution">
    <text evidence="12">The sequence shown here is derived from an EMBL/GenBank/DDBJ whole genome shotgun (WGS) entry which is preliminary data.</text>
</comment>
<dbReference type="SUPFAM" id="SSF103473">
    <property type="entry name" value="MFS general substrate transporter"/>
    <property type="match status" value="1"/>
</dbReference>
<dbReference type="Gene3D" id="1.20.1250.20">
    <property type="entry name" value="MFS general substrate transporter like domains"/>
    <property type="match status" value="1"/>
</dbReference>
<dbReference type="GO" id="GO:0015293">
    <property type="term" value="F:symporter activity"/>
    <property type="evidence" value="ECO:0007669"/>
    <property type="project" value="UniProtKB-KW"/>
</dbReference>
<evidence type="ECO:0000256" key="6">
    <source>
        <dbReference type="ARBA" id="ARBA00022692"/>
    </source>
</evidence>
<feature type="transmembrane region" description="Helical" evidence="10">
    <location>
        <begin position="194"/>
        <end position="215"/>
    </location>
</feature>
<dbReference type="PROSITE" id="PS00216">
    <property type="entry name" value="SUGAR_TRANSPORT_1"/>
    <property type="match status" value="1"/>
</dbReference>
<dbReference type="InterPro" id="IPR036259">
    <property type="entry name" value="MFS_trans_sf"/>
</dbReference>
<evidence type="ECO:0000313" key="13">
    <source>
        <dbReference type="Proteomes" id="UP000254571"/>
    </source>
</evidence>
<comment type="subcellular location">
    <subcellularLocation>
        <location evidence="1">Cell membrane</location>
        <topology evidence="1">Multi-pass membrane protein</topology>
    </subcellularLocation>
</comment>
<evidence type="ECO:0000256" key="3">
    <source>
        <dbReference type="ARBA" id="ARBA00022448"/>
    </source>
</evidence>
<dbReference type="PANTHER" id="PTHR48020:SF12">
    <property type="entry name" value="PROTON MYO-INOSITOL COTRANSPORTER"/>
    <property type="match status" value="1"/>
</dbReference>
<dbReference type="PRINTS" id="PR00171">
    <property type="entry name" value="SUGRTRNSPORT"/>
</dbReference>
<keyword evidence="7" id="KW-0769">Symport</keyword>
<name>A0A7H4NYW2_9ENTR</name>
<evidence type="ECO:0000256" key="10">
    <source>
        <dbReference type="SAM" id="Phobius"/>
    </source>
</evidence>